<dbReference type="EMBL" id="PKSM01000530">
    <property type="protein sequence ID" value="POV94091.1"/>
    <property type="molecule type" value="Genomic_DNA"/>
</dbReference>
<dbReference type="GO" id="GO:0000307">
    <property type="term" value="C:cyclin-dependent protein kinase holoenzyme complex"/>
    <property type="evidence" value="ECO:0007669"/>
    <property type="project" value="TreeGrafter"/>
</dbReference>
<dbReference type="GO" id="GO:0005634">
    <property type="term" value="C:nucleus"/>
    <property type="evidence" value="ECO:0007669"/>
    <property type="project" value="TreeGrafter"/>
</dbReference>
<dbReference type="PANTHER" id="PTHR15615">
    <property type="match status" value="1"/>
</dbReference>
<dbReference type="InterPro" id="IPR013922">
    <property type="entry name" value="Cyclin_PHO80-like"/>
</dbReference>
<reference evidence="1 2" key="1">
    <citation type="submission" date="2017-12" db="EMBL/GenBank/DDBJ databases">
        <title>Gene loss provides genomic basis for host adaptation in cereal stripe rust fungi.</title>
        <authorList>
            <person name="Xia C."/>
        </authorList>
    </citation>
    <scope>NUCLEOTIDE SEQUENCE [LARGE SCALE GENOMIC DNA]</scope>
    <source>
        <strain evidence="1 2">93TX-2</strain>
    </source>
</reference>
<reference evidence="2" key="2">
    <citation type="journal article" date="2018" name="BMC Genomics">
        <title>Genomic insights into host adaptation between the wheat stripe rust pathogen (Puccinia striiformis f. sp. tritici) and the barley stripe rust pathogen (Puccinia striiformis f. sp. hordei).</title>
        <authorList>
            <person name="Xia C."/>
            <person name="Wang M."/>
            <person name="Yin C."/>
            <person name="Cornejo O.E."/>
            <person name="Hulbert S.H."/>
            <person name="Chen X."/>
        </authorList>
    </citation>
    <scope>NUCLEOTIDE SEQUENCE [LARGE SCALE GENOMIC DNA]</scope>
    <source>
        <strain evidence="2">93TX-2</strain>
    </source>
</reference>
<dbReference type="AlphaFoldDB" id="A0A2S4UA68"/>
<dbReference type="PANTHER" id="PTHR15615:SF10">
    <property type="entry name" value="PHO85 CYCLIN-2-RELATED"/>
    <property type="match status" value="1"/>
</dbReference>
<evidence type="ECO:0008006" key="3">
    <source>
        <dbReference type="Google" id="ProtNLM"/>
    </source>
</evidence>
<protein>
    <recommendedName>
        <fullName evidence="3">Cyclin N-terminal domain-containing protein</fullName>
    </recommendedName>
</protein>
<dbReference type="VEuPathDB" id="FungiDB:PSHT_16447"/>
<comment type="caution">
    <text evidence="1">The sequence shown here is derived from an EMBL/GenBank/DDBJ whole genome shotgun (WGS) entry which is preliminary data.</text>
</comment>
<evidence type="ECO:0000313" key="1">
    <source>
        <dbReference type="EMBL" id="POV94091.1"/>
    </source>
</evidence>
<dbReference type="VEuPathDB" id="FungiDB:PSTT_11021"/>
<sequence length="191" mass="21002">NSLTVPDASNGSPVPSLTTFIKLTASQSNAQAPTLPRNTAAKYCNDCCPRNIHWVKWSGLFTLSEVNLMEQELLMLLDYELRVEEDYLLAMCAPFLPTPPTQKPSMMDRQAPSLTSCDTTRTASVDSEEAPTTPLCSPIVIRLDTRHVISPSSESSQNKKIRISEVASHSTSTVIKRAKSWYGNLRASTNA</sequence>
<dbReference type="Gene3D" id="1.10.472.10">
    <property type="entry name" value="Cyclin-like"/>
    <property type="match status" value="1"/>
</dbReference>
<evidence type="ECO:0000313" key="2">
    <source>
        <dbReference type="Proteomes" id="UP000238274"/>
    </source>
</evidence>
<dbReference type="OrthoDB" id="10250320at2759"/>
<keyword evidence="2" id="KW-1185">Reference proteome</keyword>
<reference evidence="2" key="3">
    <citation type="journal article" date="2018" name="Mol. Plant Microbe Interact.">
        <title>Genome sequence resources for the wheat stripe rust pathogen (Puccinia striiformis f. sp. tritici) and the barley stripe rust pathogen (Puccinia striiformis f. sp. hordei).</title>
        <authorList>
            <person name="Xia C."/>
            <person name="Wang M."/>
            <person name="Yin C."/>
            <person name="Cornejo O.E."/>
            <person name="Hulbert S.H."/>
            <person name="Chen X."/>
        </authorList>
    </citation>
    <scope>NUCLEOTIDE SEQUENCE [LARGE SCALE GENOMIC DNA]</scope>
    <source>
        <strain evidence="2">93TX-2</strain>
    </source>
</reference>
<proteinExistence type="predicted"/>
<name>A0A2S4UA68_9BASI</name>
<feature type="non-terminal residue" evidence="1">
    <location>
        <position position="1"/>
    </location>
</feature>
<dbReference type="GO" id="GO:0016538">
    <property type="term" value="F:cyclin-dependent protein serine/threonine kinase regulator activity"/>
    <property type="evidence" value="ECO:0007669"/>
    <property type="project" value="TreeGrafter"/>
</dbReference>
<accession>A0A2S4UA68</accession>
<dbReference type="Proteomes" id="UP000238274">
    <property type="component" value="Unassembled WGS sequence"/>
</dbReference>
<organism evidence="1 2">
    <name type="scientific">Puccinia striiformis</name>
    <dbReference type="NCBI Taxonomy" id="27350"/>
    <lineage>
        <taxon>Eukaryota</taxon>
        <taxon>Fungi</taxon>
        <taxon>Dikarya</taxon>
        <taxon>Basidiomycota</taxon>
        <taxon>Pucciniomycotina</taxon>
        <taxon>Pucciniomycetes</taxon>
        <taxon>Pucciniales</taxon>
        <taxon>Pucciniaceae</taxon>
        <taxon>Puccinia</taxon>
    </lineage>
</organism>
<dbReference type="GO" id="GO:0019901">
    <property type="term" value="F:protein kinase binding"/>
    <property type="evidence" value="ECO:0007669"/>
    <property type="project" value="InterPro"/>
</dbReference>
<gene>
    <name evidence="1" type="ORF">PSHT_16447</name>
</gene>